<comment type="caution">
    <text evidence="5">The sequence shown here is derived from an EMBL/GenBank/DDBJ whole genome shotgun (WGS) entry which is preliminary data.</text>
</comment>
<evidence type="ECO:0000256" key="3">
    <source>
        <dbReference type="ARBA" id="ARBA00022840"/>
    </source>
</evidence>
<dbReference type="InterPro" id="IPR051782">
    <property type="entry name" value="ABC_Transporter_VariousFunc"/>
</dbReference>
<protein>
    <submittedName>
        <fullName evidence="5">ABC transporter ATP-binding protein</fullName>
    </submittedName>
</protein>
<dbReference type="PROSITE" id="PS50893">
    <property type="entry name" value="ABC_TRANSPORTER_2"/>
    <property type="match status" value="1"/>
</dbReference>
<dbReference type="EMBL" id="JAENJH010000002">
    <property type="protein sequence ID" value="MBK1784520.1"/>
    <property type="molecule type" value="Genomic_DNA"/>
</dbReference>
<dbReference type="PANTHER" id="PTHR42939:SF1">
    <property type="entry name" value="ABC TRANSPORTER ATP-BINDING PROTEIN ALBC-RELATED"/>
    <property type="match status" value="1"/>
</dbReference>
<sequence>MRRLAGVAKRYGRNNYVLDGVELTIEPGNVVGVVGPNGSGKSTLLRIVAGLARPSRGTVTGDPVTGYVPDRFPGAQRLTALAYLVHMGRISGLSTAQARARGGAWLERLALAGGPDTPLRELSKGNAQKVGLAQALLAEPRLLVLDEPFSGLDESAHGVLGEVLAELSAREAGVVFTGHSAGRTRAHATTTLRLAAGSLRALEPESDATAVVVLTGAATDGWQTEPDVLSAVERSGAVELTVLARRCDEILLLALRRGCSVRHVDRRE</sequence>
<dbReference type="SMART" id="SM00382">
    <property type="entry name" value="AAA"/>
    <property type="match status" value="1"/>
</dbReference>
<gene>
    <name evidence="5" type="ORF">JHE00_09290</name>
</gene>
<reference evidence="5" key="1">
    <citation type="submission" date="2020-12" db="EMBL/GenBank/DDBJ databases">
        <title>Prauserella sp. ASG 168, a novel actinomycete isolated from cave rock.</title>
        <authorList>
            <person name="Suriyachadkun C."/>
        </authorList>
    </citation>
    <scope>NUCLEOTIDE SEQUENCE</scope>
    <source>
        <strain evidence="5">ASG 168</strain>
    </source>
</reference>
<dbReference type="PANTHER" id="PTHR42939">
    <property type="entry name" value="ABC TRANSPORTER ATP-BINDING PROTEIN ALBC-RELATED"/>
    <property type="match status" value="1"/>
</dbReference>
<keyword evidence="2" id="KW-0547">Nucleotide-binding</keyword>
<keyword evidence="6" id="KW-1185">Reference proteome</keyword>
<dbReference type="Gene3D" id="3.40.50.300">
    <property type="entry name" value="P-loop containing nucleotide triphosphate hydrolases"/>
    <property type="match status" value="1"/>
</dbReference>
<keyword evidence="3 5" id="KW-0067">ATP-binding</keyword>
<evidence type="ECO:0000313" key="5">
    <source>
        <dbReference type="EMBL" id="MBK1784520.1"/>
    </source>
</evidence>
<feature type="domain" description="ABC transporter" evidence="4">
    <location>
        <begin position="2"/>
        <end position="221"/>
    </location>
</feature>
<dbReference type="AlphaFoldDB" id="A0A934QQ19"/>
<evidence type="ECO:0000259" key="4">
    <source>
        <dbReference type="PROSITE" id="PS50893"/>
    </source>
</evidence>
<dbReference type="RefSeq" id="WP_200316979.1">
    <property type="nucleotide sequence ID" value="NZ_JAENJH010000002.1"/>
</dbReference>
<organism evidence="5 6">
    <name type="scientific">Prauserella cavernicola</name>
    <dbReference type="NCBI Taxonomy" id="2800127"/>
    <lineage>
        <taxon>Bacteria</taxon>
        <taxon>Bacillati</taxon>
        <taxon>Actinomycetota</taxon>
        <taxon>Actinomycetes</taxon>
        <taxon>Pseudonocardiales</taxon>
        <taxon>Pseudonocardiaceae</taxon>
        <taxon>Prauserella</taxon>
    </lineage>
</organism>
<dbReference type="InterPro" id="IPR027417">
    <property type="entry name" value="P-loop_NTPase"/>
</dbReference>
<proteinExistence type="predicted"/>
<dbReference type="GO" id="GO:0005524">
    <property type="term" value="F:ATP binding"/>
    <property type="evidence" value="ECO:0007669"/>
    <property type="project" value="UniProtKB-KW"/>
</dbReference>
<accession>A0A934QQ19</accession>
<evidence type="ECO:0000313" key="6">
    <source>
        <dbReference type="Proteomes" id="UP000635245"/>
    </source>
</evidence>
<dbReference type="InterPro" id="IPR003439">
    <property type="entry name" value="ABC_transporter-like_ATP-bd"/>
</dbReference>
<dbReference type="PROSITE" id="PS00211">
    <property type="entry name" value="ABC_TRANSPORTER_1"/>
    <property type="match status" value="1"/>
</dbReference>
<dbReference type="Pfam" id="PF00005">
    <property type="entry name" value="ABC_tran"/>
    <property type="match status" value="1"/>
</dbReference>
<name>A0A934QQ19_9PSEU</name>
<keyword evidence="1" id="KW-0813">Transport</keyword>
<evidence type="ECO:0000256" key="1">
    <source>
        <dbReference type="ARBA" id="ARBA00022448"/>
    </source>
</evidence>
<dbReference type="Proteomes" id="UP000635245">
    <property type="component" value="Unassembled WGS sequence"/>
</dbReference>
<evidence type="ECO:0000256" key="2">
    <source>
        <dbReference type="ARBA" id="ARBA00022741"/>
    </source>
</evidence>
<dbReference type="SUPFAM" id="SSF52540">
    <property type="entry name" value="P-loop containing nucleoside triphosphate hydrolases"/>
    <property type="match status" value="1"/>
</dbReference>
<dbReference type="InterPro" id="IPR003593">
    <property type="entry name" value="AAA+_ATPase"/>
</dbReference>
<dbReference type="GO" id="GO:0016887">
    <property type="term" value="F:ATP hydrolysis activity"/>
    <property type="evidence" value="ECO:0007669"/>
    <property type="project" value="InterPro"/>
</dbReference>
<dbReference type="InterPro" id="IPR017871">
    <property type="entry name" value="ABC_transporter-like_CS"/>
</dbReference>